<evidence type="ECO:0000313" key="2">
    <source>
        <dbReference type="Proteomes" id="UP001497680"/>
    </source>
</evidence>
<keyword evidence="2" id="KW-1185">Reference proteome</keyword>
<reference evidence="1 2" key="1">
    <citation type="journal article" date="2022" name="New Phytol.">
        <title>Ecological generalism drives hyperdiversity of secondary metabolite gene clusters in xylarialean endophytes.</title>
        <authorList>
            <person name="Franco M.E.E."/>
            <person name="Wisecaver J.H."/>
            <person name="Arnold A.E."/>
            <person name="Ju Y.M."/>
            <person name="Slot J.C."/>
            <person name="Ahrendt S."/>
            <person name="Moore L.P."/>
            <person name="Eastman K.E."/>
            <person name="Scott K."/>
            <person name="Konkel Z."/>
            <person name="Mondo S.J."/>
            <person name="Kuo A."/>
            <person name="Hayes R.D."/>
            <person name="Haridas S."/>
            <person name="Andreopoulos B."/>
            <person name="Riley R."/>
            <person name="LaButti K."/>
            <person name="Pangilinan J."/>
            <person name="Lipzen A."/>
            <person name="Amirebrahimi M."/>
            <person name="Yan J."/>
            <person name="Adam C."/>
            <person name="Keymanesh K."/>
            <person name="Ng V."/>
            <person name="Louie K."/>
            <person name="Northen T."/>
            <person name="Drula E."/>
            <person name="Henrissat B."/>
            <person name="Hsieh H.M."/>
            <person name="Youens-Clark K."/>
            <person name="Lutzoni F."/>
            <person name="Miadlikowska J."/>
            <person name="Eastwood D.C."/>
            <person name="Hamelin R.C."/>
            <person name="Grigoriev I.V."/>
            <person name="U'Ren J.M."/>
        </authorList>
    </citation>
    <scope>NUCLEOTIDE SEQUENCE [LARGE SCALE GENOMIC DNA]</scope>
    <source>
        <strain evidence="1 2">ER1909</strain>
    </source>
</reference>
<dbReference type="Proteomes" id="UP001497680">
    <property type="component" value="Unassembled WGS sequence"/>
</dbReference>
<gene>
    <name evidence="1" type="ORF">F4821DRAFT_245396</name>
</gene>
<comment type="caution">
    <text evidence="1">The sequence shown here is derived from an EMBL/GenBank/DDBJ whole genome shotgun (WGS) entry which is preliminary data.</text>
</comment>
<protein>
    <submittedName>
        <fullName evidence="1">Uncharacterized protein</fullName>
    </submittedName>
</protein>
<evidence type="ECO:0000313" key="1">
    <source>
        <dbReference type="EMBL" id="KAI6083202.1"/>
    </source>
</evidence>
<proteinExistence type="predicted"/>
<name>A0ACC0CSA3_9PEZI</name>
<sequence length="342" mass="38228">MSQSSIKLNILESDKFHSIYCNGRAVEAVRNHVTSLISRYLRKLLRELRDSTDEINKQQIIEATATLYPLPRTTRFTSIVVAPQPASTLSNLSPENDISAPLVLDKPPRTPLPTINHHQIYEPYTAWEALQNKYGGLSVVWLFRYRLQRLAVLPARNPITNNRDNSYRLKAHDFQRPGKLKAALTQAAGYRQDDDPCENCEDGWGPWTLCVTAPTEDIGPCANCCYDSKGRYCSFYKPKSSVTASNTSTTASNTDLSNTNQSNTDQSNTDQSDTWIFSISLEMSLGARSRKTPHFTRDLEVGIPSKELASAVLSTEPNIQQSELNEVLIHALTEAPPPLTLE</sequence>
<accession>A0ACC0CSA3</accession>
<dbReference type="EMBL" id="MU394356">
    <property type="protein sequence ID" value="KAI6083202.1"/>
    <property type="molecule type" value="Genomic_DNA"/>
</dbReference>
<organism evidence="1 2">
    <name type="scientific">Hypoxylon rubiginosum</name>
    <dbReference type="NCBI Taxonomy" id="110542"/>
    <lineage>
        <taxon>Eukaryota</taxon>
        <taxon>Fungi</taxon>
        <taxon>Dikarya</taxon>
        <taxon>Ascomycota</taxon>
        <taxon>Pezizomycotina</taxon>
        <taxon>Sordariomycetes</taxon>
        <taxon>Xylariomycetidae</taxon>
        <taxon>Xylariales</taxon>
        <taxon>Hypoxylaceae</taxon>
        <taxon>Hypoxylon</taxon>
    </lineage>
</organism>